<evidence type="ECO:0000313" key="2">
    <source>
        <dbReference type="Proteomes" id="UP001321473"/>
    </source>
</evidence>
<evidence type="ECO:0000313" key="1">
    <source>
        <dbReference type="EMBL" id="KAK8779703.1"/>
    </source>
</evidence>
<gene>
    <name evidence="1" type="ORF">V5799_018957</name>
</gene>
<sequence length="78" mass="8715">MSNKYRLLTRTGTKTGSGGMQWKFYWDLHRFLGSLPANDSTLMEESGCSAIDGTSPEEVFTVTSFGSNWCRCQPVELV</sequence>
<organism evidence="1 2">
    <name type="scientific">Amblyomma americanum</name>
    <name type="common">Lone star tick</name>
    <dbReference type="NCBI Taxonomy" id="6943"/>
    <lineage>
        <taxon>Eukaryota</taxon>
        <taxon>Metazoa</taxon>
        <taxon>Ecdysozoa</taxon>
        <taxon>Arthropoda</taxon>
        <taxon>Chelicerata</taxon>
        <taxon>Arachnida</taxon>
        <taxon>Acari</taxon>
        <taxon>Parasitiformes</taxon>
        <taxon>Ixodida</taxon>
        <taxon>Ixodoidea</taxon>
        <taxon>Ixodidae</taxon>
        <taxon>Amblyomminae</taxon>
        <taxon>Amblyomma</taxon>
    </lineage>
</organism>
<dbReference type="AlphaFoldDB" id="A0AAQ4EZ44"/>
<dbReference type="Proteomes" id="UP001321473">
    <property type="component" value="Unassembled WGS sequence"/>
</dbReference>
<dbReference type="EMBL" id="JARKHS020009519">
    <property type="protein sequence ID" value="KAK8779703.1"/>
    <property type="molecule type" value="Genomic_DNA"/>
</dbReference>
<accession>A0AAQ4EZ44</accession>
<name>A0AAQ4EZ44_AMBAM</name>
<protein>
    <submittedName>
        <fullName evidence="1">Uncharacterized protein</fullName>
    </submittedName>
</protein>
<comment type="caution">
    <text evidence="1">The sequence shown here is derived from an EMBL/GenBank/DDBJ whole genome shotgun (WGS) entry which is preliminary data.</text>
</comment>
<proteinExistence type="predicted"/>
<reference evidence="1 2" key="1">
    <citation type="journal article" date="2023" name="Arcadia Sci">
        <title>De novo assembly of a long-read Amblyomma americanum tick genome.</title>
        <authorList>
            <person name="Chou S."/>
            <person name="Poskanzer K.E."/>
            <person name="Rollins M."/>
            <person name="Thuy-Boun P.S."/>
        </authorList>
    </citation>
    <scope>NUCLEOTIDE SEQUENCE [LARGE SCALE GENOMIC DNA]</scope>
    <source>
        <strain evidence="1">F_SG_1</strain>
        <tissue evidence="1">Salivary glands</tissue>
    </source>
</reference>
<keyword evidence="2" id="KW-1185">Reference proteome</keyword>